<evidence type="ECO:0000256" key="1">
    <source>
        <dbReference type="ARBA" id="ARBA00023002"/>
    </source>
</evidence>
<evidence type="ECO:0000313" key="4">
    <source>
        <dbReference type="EMBL" id="GGF13124.1"/>
    </source>
</evidence>
<dbReference type="GO" id="GO:0004497">
    <property type="term" value="F:monooxygenase activity"/>
    <property type="evidence" value="ECO:0007669"/>
    <property type="project" value="UniProtKB-KW"/>
</dbReference>
<protein>
    <submittedName>
        <fullName evidence="4">FAD-dependent oxidoreductase</fullName>
    </submittedName>
</protein>
<dbReference type="RefSeq" id="WP_188672814.1">
    <property type="nucleotide sequence ID" value="NZ_BMGP01000001.1"/>
</dbReference>
<comment type="caution">
    <text evidence="4">The sequence shown here is derived from an EMBL/GenBank/DDBJ whole genome shotgun (WGS) entry which is preliminary data.</text>
</comment>
<reference evidence="4 5" key="1">
    <citation type="journal article" date="2014" name="Int. J. Syst. Evol. Microbiol.">
        <title>Complete genome sequence of Corynebacterium casei LMG S-19264T (=DSM 44701T), isolated from a smear-ripened cheese.</title>
        <authorList>
            <consortium name="US DOE Joint Genome Institute (JGI-PGF)"/>
            <person name="Walter F."/>
            <person name="Albersmeier A."/>
            <person name="Kalinowski J."/>
            <person name="Ruckert C."/>
        </authorList>
    </citation>
    <scope>NUCLEOTIDE SEQUENCE [LARGE SCALE GENOMIC DNA]</scope>
    <source>
        <strain evidence="4 5">CGMCC 1.12976</strain>
    </source>
</reference>
<dbReference type="PRINTS" id="PR00420">
    <property type="entry name" value="RNGMNOXGNASE"/>
</dbReference>
<dbReference type="AlphaFoldDB" id="A0A917B0S6"/>
<keyword evidence="2" id="KW-0503">Monooxygenase</keyword>
<dbReference type="InterPro" id="IPR050493">
    <property type="entry name" value="FAD-dep_Monooxygenase_BioMet"/>
</dbReference>
<dbReference type="GO" id="GO:0071949">
    <property type="term" value="F:FAD binding"/>
    <property type="evidence" value="ECO:0007669"/>
    <property type="project" value="InterPro"/>
</dbReference>
<proteinExistence type="predicted"/>
<dbReference type="Gene3D" id="3.50.50.60">
    <property type="entry name" value="FAD/NAD(P)-binding domain"/>
    <property type="match status" value="2"/>
</dbReference>
<feature type="domain" description="FAD-binding" evidence="3">
    <location>
        <begin position="339"/>
        <end position="417"/>
    </location>
</feature>
<dbReference type="EMBL" id="BMGP01000001">
    <property type="protein sequence ID" value="GGF13124.1"/>
    <property type="molecule type" value="Genomic_DNA"/>
</dbReference>
<feature type="domain" description="FAD-binding" evidence="3">
    <location>
        <begin position="2"/>
        <end position="208"/>
    </location>
</feature>
<evidence type="ECO:0000313" key="5">
    <source>
        <dbReference type="Proteomes" id="UP000598775"/>
    </source>
</evidence>
<evidence type="ECO:0000259" key="3">
    <source>
        <dbReference type="Pfam" id="PF01494"/>
    </source>
</evidence>
<sequence length="466" mass="48858">MKALIIGGGVAGMSTALALHKAGIECEVFEARGSHSDGVGAFLTLAVNGIATLRMLGLDIARVPGIDTPRMQLMVSDAKPLTEFPLGPGVATVEGSTIGAASRGASGSVTSTGAGGSAGGAGVGAEAVIAGAASSTTTRTVKRAELYGALRARAEELGIRISYSKRIVAADSTPEGGVEARFDDRSTARGDLLIGADGLHSSVRGIIDAHAVKPRYLGLLNAGGYVHPRALSAGAAARDGDAARIGGTDAGPRAQSAAAVRWGDEGVMHMMFGTQMFFSWFSDGEGGVWWFANPAMKREPARGELAAISAGEWRERLLRLVEGDAGPAATIIRSSDELFAPWPTHDFAKVKVWSRARMIIVGDAAHAAAPSSGQGASMAIEDAAVLALALRDSGSIEQAFAQYEAVRRPRVSRIVRQGKRNGSGKTPGRFGRALRDAFLRRMLARPPRERDQSWLYEYPLDWERGL</sequence>
<dbReference type="SUPFAM" id="SSF51905">
    <property type="entry name" value="FAD/NAD(P)-binding domain"/>
    <property type="match status" value="1"/>
</dbReference>
<keyword evidence="1" id="KW-0560">Oxidoreductase</keyword>
<dbReference type="PANTHER" id="PTHR13789:SF309">
    <property type="entry name" value="PUTATIVE (AFU_ORTHOLOGUE AFUA_6G14510)-RELATED"/>
    <property type="match status" value="1"/>
</dbReference>
<dbReference type="Pfam" id="PF01494">
    <property type="entry name" value="FAD_binding_3"/>
    <property type="match status" value="2"/>
</dbReference>
<dbReference type="PANTHER" id="PTHR13789">
    <property type="entry name" value="MONOOXYGENASE"/>
    <property type="match status" value="1"/>
</dbReference>
<name>A0A917B0S6_9MICO</name>
<dbReference type="InterPro" id="IPR002938">
    <property type="entry name" value="FAD-bd"/>
</dbReference>
<gene>
    <name evidence="4" type="ORF">GCM10011399_03800</name>
</gene>
<keyword evidence="5" id="KW-1185">Reference proteome</keyword>
<dbReference type="Proteomes" id="UP000598775">
    <property type="component" value="Unassembled WGS sequence"/>
</dbReference>
<organism evidence="4 5">
    <name type="scientific">Subtercola lobariae</name>
    <dbReference type="NCBI Taxonomy" id="1588641"/>
    <lineage>
        <taxon>Bacteria</taxon>
        <taxon>Bacillati</taxon>
        <taxon>Actinomycetota</taxon>
        <taxon>Actinomycetes</taxon>
        <taxon>Micrococcales</taxon>
        <taxon>Microbacteriaceae</taxon>
        <taxon>Subtercola</taxon>
    </lineage>
</organism>
<evidence type="ECO:0000256" key="2">
    <source>
        <dbReference type="ARBA" id="ARBA00023033"/>
    </source>
</evidence>
<dbReference type="InterPro" id="IPR036188">
    <property type="entry name" value="FAD/NAD-bd_sf"/>
</dbReference>
<accession>A0A917B0S6</accession>